<sequence>MSRLPSPLSKGNNENAGRAMVFRGFHLTEPCPARRAPVPNACMRMFIRAQTLFNFGRLRELNKQIG</sequence>
<dbReference type="Proteomes" id="UP000298693">
    <property type="component" value="Plasmid p3"/>
</dbReference>
<protein>
    <submittedName>
        <fullName evidence="1">Uncharacterized protein</fullName>
    </submittedName>
</protein>
<dbReference type="EMBL" id="CP032349">
    <property type="protein sequence ID" value="QCO19701.1"/>
    <property type="molecule type" value="Genomic_DNA"/>
</dbReference>
<geneLocation type="plasmid" evidence="1">
    <name>p3</name>
</geneLocation>
<accession>A0A4D8RCQ7</accession>
<evidence type="ECO:0000313" key="2">
    <source>
        <dbReference type="Proteomes" id="UP000298693"/>
    </source>
</evidence>
<gene>
    <name evidence="1" type="ORF">D3869_31280</name>
</gene>
<dbReference type="AlphaFoldDB" id="A0A4D8RCQ7"/>
<organism evidence="1 2">
    <name type="scientific">Azospirillum brasilense</name>
    <dbReference type="NCBI Taxonomy" id="192"/>
    <lineage>
        <taxon>Bacteria</taxon>
        <taxon>Pseudomonadati</taxon>
        <taxon>Pseudomonadota</taxon>
        <taxon>Alphaproteobacteria</taxon>
        <taxon>Rhodospirillales</taxon>
        <taxon>Azospirillaceae</taxon>
        <taxon>Azospirillum</taxon>
    </lineage>
</organism>
<evidence type="ECO:0000313" key="1">
    <source>
        <dbReference type="EMBL" id="QCO19701.1"/>
    </source>
</evidence>
<name>A0A4D8RCQ7_AZOBR</name>
<keyword evidence="1" id="KW-0614">Plasmid</keyword>
<proteinExistence type="predicted"/>
<reference evidence="1 2" key="1">
    <citation type="submission" date="2018-09" db="EMBL/GenBank/DDBJ databases">
        <title>Whole genome based analysis of evolution and adaptive divergence in Indian and Brazilian strains of Azospirillum brasilense.</title>
        <authorList>
            <person name="Singh C."/>
            <person name="Tripathi A.K."/>
        </authorList>
    </citation>
    <scope>NUCLEOTIDE SEQUENCE [LARGE SCALE GENOMIC DNA]</scope>
    <source>
        <strain evidence="1 2">MTCC4039</strain>
        <plasmid evidence="1 2">p3</plasmid>
    </source>
</reference>